<keyword evidence="7 10" id="KW-1133">Transmembrane helix</keyword>
<feature type="transmembrane region" description="Helical" evidence="10">
    <location>
        <begin position="156"/>
        <end position="178"/>
    </location>
</feature>
<feature type="transmembrane region" description="Helical" evidence="10">
    <location>
        <begin position="71"/>
        <end position="90"/>
    </location>
</feature>
<dbReference type="PANTHER" id="PTHR24223:SF269">
    <property type="entry name" value="ABC MULTIDRUG TRANSPORTER (EUROFUNG)-RELATED"/>
    <property type="match status" value="1"/>
</dbReference>
<keyword evidence="14" id="KW-1185">Reference proteome</keyword>
<dbReference type="InterPro" id="IPR011527">
    <property type="entry name" value="ABC1_TM_dom"/>
</dbReference>
<dbReference type="InterPro" id="IPR056227">
    <property type="entry name" value="TMD0_ABC"/>
</dbReference>
<dbReference type="Pfam" id="PF24357">
    <property type="entry name" value="TMD0_ABC"/>
    <property type="match status" value="1"/>
</dbReference>
<proteinExistence type="predicted"/>
<dbReference type="GO" id="GO:0140359">
    <property type="term" value="F:ABC-type transporter activity"/>
    <property type="evidence" value="ECO:0007669"/>
    <property type="project" value="InterPro"/>
</dbReference>
<feature type="transmembrane region" description="Helical" evidence="10">
    <location>
        <begin position="96"/>
        <end position="117"/>
    </location>
</feature>
<dbReference type="InterPro" id="IPR044726">
    <property type="entry name" value="ABCC_6TM_D2"/>
</dbReference>
<dbReference type="PROSITE" id="PS00211">
    <property type="entry name" value="ABC_TRANSPORTER_1"/>
    <property type="match status" value="2"/>
</dbReference>
<dbReference type="InterPro" id="IPR003593">
    <property type="entry name" value="AAA+_ATPase"/>
</dbReference>
<dbReference type="InterPro" id="IPR044746">
    <property type="entry name" value="ABCC_6TM_D1"/>
</dbReference>
<dbReference type="FunFam" id="3.40.50.300:FF:000838">
    <property type="entry name" value="ABC multidrug transporter (Eurofung)"/>
    <property type="match status" value="1"/>
</dbReference>
<evidence type="ECO:0008006" key="15">
    <source>
        <dbReference type="Google" id="ProtNLM"/>
    </source>
</evidence>
<feature type="transmembrane region" description="Helical" evidence="10">
    <location>
        <begin position="427"/>
        <end position="445"/>
    </location>
</feature>
<gene>
    <name evidence="13" type="ORF">PENCOP_c013G06898</name>
</gene>
<evidence type="ECO:0000259" key="12">
    <source>
        <dbReference type="PROSITE" id="PS50929"/>
    </source>
</evidence>
<feature type="transmembrane region" description="Helical" evidence="10">
    <location>
        <begin position="1071"/>
        <end position="1091"/>
    </location>
</feature>
<dbReference type="InterPro" id="IPR017871">
    <property type="entry name" value="ABC_transporter-like_CS"/>
</dbReference>
<evidence type="ECO:0000256" key="10">
    <source>
        <dbReference type="SAM" id="Phobius"/>
    </source>
</evidence>
<protein>
    <recommendedName>
        <fullName evidence="15">ABC transporter</fullName>
    </recommendedName>
</protein>
<dbReference type="SMART" id="SM00382">
    <property type="entry name" value="AAA"/>
    <property type="match status" value="2"/>
</dbReference>
<feature type="domain" description="ABC transporter" evidence="11">
    <location>
        <begin position="1252"/>
        <end position="1482"/>
    </location>
</feature>
<feature type="compositionally biased region" description="Polar residues" evidence="9">
    <location>
        <begin position="602"/>
        <end position="612"/>
    </location>
</feature>
<evidence type="ECO:0000256" key="7">
    <source>
        <dbReference type="ARBA" id="ARBA00022989"/>
    </source>
</evidence>
<evidence type="ECO:0000256" key="9">
    <source>
        <dbReference type="SAM" id="MobiDB-lite"/>
    </source>
</evidence>
<dbReference type="SUPFAM" id="SSF90123">
    <property type="entry name" value="ABC transporter transmembrane region"/>
    <property type="match status" value="2"/>
</dbReference>
<evidence type="ECO:0000256" key="8">
    <source>
        <dbReference type="ARBA" id="ARBA00023136"/>
    </source>
</evidence>
<accession>A0A1V6UAI2</accession>
<dbReference type="CDD" id="cd18580">
    <property type="entry name" value="ABC_6TM_ABCC_D2"/>
    <property type="match status" value="1"/>
</dbReference>
<reference evidence="14" key="1">
    <citation type="journal article" date="2017" name="Nat. Microbiol.">
        <title>Global analysis of biosynthetic gene clusters reveals vast potential of secondary metabolite production in Penicillium species.</title>
        <authorList>
            <person name="Nielsen J.C."/>
            <person name="Grijseels S."/>
            <person name="Prigent S."/>
            <person name="Ji B."/>
            <person name="Dainat J."/>
            <person name="Nielsen K.F."/>
            <person name="Frisvad J.C."/>
            <person name="Workman M."/>
            <person name="Nielsen J."/>
        </authorList>
    </citation>
    <scope>NUCLEOTIDE SEQUENCE [LARGE SCALE GENOMIC DNA]</scope>
    <source>
        <strain evidence="14">IBT 31321</strain>
    </source>
</reference>
<feature type="transmembrane region" description="Helical" evidence="10">
    <location>
        <begin position="199"/>
        <end position="220"/>
    </location>
</feature>
<feature type="domain" description="ABC transmembrane type-1" evidence="12">
    <location>
        <begin position="941"/>
        <end position="1213"/>
    </location>
</feature>
<keyword evidence="3" id="KW-1003">Cell membrane</keyword>
<dbReference type="EMBL" id="MDDG01000013">
    <property type="protein sequence ID" value="OQE35481.1"/>
    <property type="molecule type" value="Genomic_DNA"/>
</dbReference>
<dbReference type="PROSITE" id="PS50893">
    <property type="entry name" value="ABC_TRANSPORTER_2"/>
    <property type="match status" value="2"/>
</dbReference>
<keyword evidence="5" id="KW-0547">Nucleotide-binding</keyword>
<evidence type="ECO:0000256" key="1">
    <source>
        <dbReference type="ARBA" id="ARBA00004651"/>
    </source>
</evidence>
<keyword evidence="6" id="KW-0067">ATP-binding</keyword>
<evidence type="ECO:0000256" key="2">
    <source>
        <dbReference type="ARBA" id="ARBA00022448"/>
    </source>
</evidence>
<dbReference type="CDD" id="cd18579">
    <property type="entry name" value="ABC_6TM_ABCC_D1"/>
    <property type="match status" value="1"/>
</dbReference>
<dbReference type="InterPro" id="IPR036640">
    <property type="entry name" value="ABC1_TM_sf"/>
</dbReference>
<organism evidence="13 14">
    <name type="scientific">Penicillium coprophilum</name>
    <dbReference type="NCBI Taxonomy" id="36646"/>
    <lineage>
        <taxon>Eukaryota</taxon>
        <taxon>Fungi</taxon>
        <taxon>Dikarya</taxon>
        <taxon>Ascomycota</taxon>
        <taxon>Pezizomycotina</taxon>
        <taxon>Eurotiomycetes</taxon>
        <taxon>Eurotiomycetidae</taxon>
        <taxon>Eurotiales</taxon>
        <taxon>Aspergillaceae</taxon>
        <taxon>Penicillium</taxon>
    </lineage>
</organism>
<dbReference type="PANTHER" id="PTHR24223">
    <property type="entry name" value="ATP-BINDING CASSETTE SUB-FAMILY C"/>
    <property type="match status" value="1"/>
</dbReference>
<dbReference type="InterPro" id="IPR003439">
    <property type="entry name" value="ABC_transporter-like_ATP-bd"/>
</dbReference>
<sequence>MYSNSTPFEAPEVFGPQMPGPNHFDFSPLFEYTILSILPSSLFLLLLPFRLWSLYGQERKVSHSFLKGNKLILLAVFTSLQAAVLILYAINSHVRTPASLAAAALALADALGLCWLSHIEHARSIRPSSLINTYLFVTLLFDIAHTRTLWMQSAPLPIAALFTSTVGVKLILTITEAIEKRGILLQPYRDVHPEATSGIYSRAFFWWLNTLLTIGFRRIIRANDIFPIEDEMSSKVLRRRAQCKWAKANKSRSHALFWSTLNVTRRQLILCIFPRLCLIAFRYTQPFLLSRTTNFVMSQTDAKSIGWGLTGAFGIVFLGTAIANGVYTHMTFRFTTVVRGTLVSMICVKTLEISIVSLGDSAALTLMSNDTGELSIFGIVWLLENIAHFLALSETICSGFQNLHEIWAVPLELGIAMWLLYREVGLSFLAPALVAILSMLSIVKISSYIGGAQKRWNEGIQTRVDVTAGMLGSMKALKMLGFTPIVFEKVQNLRVMELKMSTLFRRLLSASVFFANNMRVLAPFVTLLVFAFIQDYENLSFTPATAFTALSLISMLSNPVNTMLRTIPTLQAALACFDRIEKFIESPSRKLLFSPLQEPLQSSDQSVGTSAENAMATPPDYSSQEKSASANIFSQEQQVYSSMIIEARNASFAWSADGPTTIKDVTFSVARKDFIFIIGPVGCGKSTLLKGLMSETPFFQGTVQRDSLVSAFVDQDPWIQNITIRKNIIGPSLLNVAWYEEVVSACALDHDIALMPNSHDTIVGSGGISLSGGQKQRVALARMLYANTKLMIIDDGFSGLDPETEDIVFTNLFGKAGLLRQMETTVLLVTNAVHRLPFADHIIALDPTGHITEQGTLAQLRFAGGYVEGLETKHKYEKDHDETAATDKPLLVEHASSGVEQKKKAEEEELNRPIGEWSTYKYYFASIGWPRALLSLFYVSFSGVAVKLTELVVSLWTRALAAKGKEVNSLYLGLYGMLTGIGAIFWNISVYHFFLYVVPASAEKLHAGLLTSVINAPLSFFTNTDTGITTNRFSQDMSVVDKELPFALIDLVVSVIQALMGAVLMCLATGYFALTLPPVIAVMWIIQKFYLRTSRQVRLIDLEAKAPLYTHFIESLSGLVTIRAFGWSDEFVNQNLRALDDSQRPYYMMFCIQRWLSIVLDVMVAVLAVLLMVLIVELRESVGAEYASLALLNIMSFSASLTWIVRQWTSLETSIGAVSRVKYFTSTTPTENLEGECQTVPDNWPDKGGIVFKTVSASYSAGGTPVLKNINMEIKPGENIGVCGRTGSGKSSLIMTLLHLLEVTPESTILIDGLDITKISRQLVRSVVNAIPQDTFVFKESVRLNASPSKTHRDEEIIDALRKVRLWSLIESKGGLNVELDVDFFSPGQKQLFCLARALLRKGKIVIMDEVSSSIDIATDKLIQEVIRQEFEGVTVISIAHRLDSIVDFDRIAVLSDGQLLEFDTPQTLLDERSAFWDLYNQ</sequence>
<dbReference type="CDD" id="cd03244">
    <property type="entry name" value="ABCC_MRP_domain2"/>
    <property type="match status" value="1"/>
</dbReference>
<feature type="transmembrane region" description="Helical" evidence="10">
    <location>
        <begin position="305"/>
        <end position="327"/>
    </location>
</feature>
<feature type="transmembrane region" description="Helical" evidence="10">
    <location>
        <begin position="1155"/>
        <end position="1175"/>
    </location>
</feature>
<evidence type="ECO:0000256" key="3">
    <source>
        <dbReference type="ARBA" id="ARBA00022475"/>
    </source>
</evidence>
<dbReference type="InterPro" id="IPR050173">
    <property type="entry name" value="ABC_transporter_C-like"/>
</dbReference>
<dbReference type="InterPro" id="IPR027417">
    <property type="entry name" value="P-loop_NTPase"/>
</dbReference>
<feature type="domain" description="ABC transporter" evidence="11">
    <location>
        <begin position="645"/>
        <end position="872"/>
    </location>
</feature>
<evidence type="ECO:0000256" key="6">
    <source>
        <dbReference type="ARBA" id="ARBA00022840"/>
    </source>
</evidence>
<feature type="region of interest" description="Disordered" evidence="9">
    <location>
        <begin position="602"/>
        <end position="621"/>
    </location>
</feature>
<dbReference type="Proteomes" id="UP000191500">
    <property type="component" value="Unassembled WGS sequence"/>
</dbReference>
<dbReference type="Gene3D" id="3.40.50.300">
    <property type="entry name" value="P-loop containing nucleotide triphosphate hydrolases"/>
    <property type="match status" value="2"/>
</dbReference>
<evidence type="ECO:0000313" key="13">
    <source>
        <dbReference type="EMBL" id="OQE35481.1"/>
    </source>
</evidence>
<feature type="transmembrane region" description="Helical" evidence="10">
    <location>
        <begin position="267"/>
        <end position="284"/>
    </location>
</feature>
<dbReference type="PROSITE" id="PS50929">
    <property type="entry name" value="ABC_TM1F"/>
    <property type="match status" value="2"/>
</dbReference>
<feature type="transmembrane region" description="Helical" evidence="10">
    <location>
        <begin position="29"/>
        <end position="51"/>
    </location>
</feature>
<feature type="transmembrane region" description="Helical" evidence="10">
    <location>
        <begin position="1187"/>
        <end position="1205"/>
    </location>
</feature>
<name>A0A1V6UAI2_9EURO</name>
<dbReference type="GO" id="GO:0016887">
    <property type="term" value="F:ATP hydrolysis activity"/>
    <property type="evidence" value="ECO:0007669"/>
    <property type="project" value="InterPro"/>
</dbReference>
<dbReference type="Gene3D" id="1.20.1560.10">
    <property type="entry name" value="ABC transporter type 1, transmembrane domain"/>
    <property type="match status" value="2"/>
</dbReference>
<dbReference type="STRING" id="36646.A0A1V6UAI2"/>
<evidence type="ECO:0000259" key="11">
    <source>
        <dbReference type="PROSITE" id="PS50893"/>
    </source>
</evidence>
<feature type="domain" description="ABC transmembrane type-1" evidence="12">
    <location>
        <begin position="276"/>
        <end position="572"/>
    </location>
</feature>
<keyword evidence="4 10" id="KW-0812">Transmembrane</keyword>
<keyword evidence="2" id="KW-0813">Transport</keyword>
<dbReference type="GO" id="GO:0005524">
    <property type="term" value="F:ATP binding"/>
    <property type="evidence" value="ECO:0007669"/>
    <property type="project" value="UniProtKB-KW"/>
</dbReference>
<keyword evidence="8 10" id="KW-0472">Membrane</keyword>
<comment type="subcellular location">
    <subcellularLocation>
        <location evidence="1">Cell membrane</location>
        <topology evidence="1">Multi-pass membrane protein</topology>
    </subcellularLocation>
</comment>
<dbReference type="Pfam" id="PF00664">
    <property type="entry name" value="ABC_membrane"/>
    <property type="match status" value="1"/>
</dbReference>
<evidence type="ECO:0000256" key="5">
    <source>
        <dbReference type="ARBA" id="ARBA00022741"/>
    </source>
</evidence>
<dbReference type="SUPFAM" id="SSF52540">
    <property type="entry name" value="P-loop containing nucleoside triphosphate hydrolases"/>
    <property type="match status" value="2"/>
</dbReference>
<feature type="transmembrane region" description="Helical" evidence="10">
    <location>
        <begin position="970"/>
        <end position="993"/>
    </location>
</feature>
<evidence type="ECO:0000313" key="14">
    <source>
        <dbReference type="Proteomes" id="UP000191500"/>
    </source>
</evidence>
<dbReference type="FunFam" id="1.20.1560.10:FF:000066">
    <property type="entry name" value="ABC multidrug transporter (Eurofung)"/>
    <property type="match status" value="1"/>
</dbReference>
<evidence type="ECO:0000256" key="4">
    <source>
        <dbReference type="ARBA" id="ARBA00022692"/>
    </source>
</evidence>
<dbReference type="Pfam" id="PF00005">
    <property type="entry name" value="ABC_tran"/>
    <property type="match status" value="2"/>
</dbReference>
<dbReference type="GO" id="GO:0005886">
    <property type="term" value="C:plasma membrane"/>
    <property type="evidence" value="ECO:0007669"/>
    <property type="project" value="UniProtKB-SubCell"/>
</dbReference>
<comment type="caution">
    <text evidence="13">The sequence shown here is derived from an EMBL/GenBank/DDBJ whole genome shotgun (WGS) entry which is preliminary data.</text>
</comment>